<dbReference type="OrthoDB" id="3639531at2759"/>
<sequence>MSLALATSPAAVAPQDRVCHFDKLPQELLDMVCGFAYGHHTERLIITKGQFMDSLLFLEEAKSSILPPFEHYVNQFLVSKRFFRSAVEAFIKAQRLDQTAPEHYFSSDRISKNKLFQLFAKDITIELVLNENKFTFSSSPTTHFPWVHAFQEEDFAHLNIVKHVGALRGVKTLTIKAGVCLQADTGAKKQMWQRNIDALQKYLTSIVTAPKPRTAATEPTTTAVEPATTAANSPYVELPPRLYPDSRVSGTESGLITPTVRLTGSVPDMASQVMALDRTDLRQWLERALQEHPELARPLQIANPDHRF</sequence>
<dbReference type="AlphaFoldDB" id="A0A9P3FLM3"/>
<name>A0A9P3FLM3_9PEZI</name>
<organism evidence="1 2">
    <name type="scientific">Cercospora kikuchii</name>
    <dbReference type="NCBI Taxonomy" id="84275"/>
    <lineage>
        <taxon>Eukaryota</taxon>
        <taxon>Fungi</taxon>
        <taxon>Dikarya</taxon>
        <taxon>Ascomycota</taxon>
        <taxon>Pezizomycotina</taxon>
        <taxon>Dothideomycetes</taxon>
        <taxon>Dothideomycetidae</taxon>
        <taxon>Mycosphaerellales</taxon>
        <taxon>Mycosphaerellaceae</taxon>
        <taxon>Cercospora</taxon>
    </lineage>
</organism>
<dbReference type="Proteomes" id="UP000825890">
    <property type="component" value="Unassembled WGS sequence"/>
</dbReference>
<comment type="caution">
    <text evidence="1">The sequence shown here is derived from an EMBL/GenBank/DDBJ whole genome shotgun (WGS) entry which is preliminary data.</text>
</comment>
<keyword evidence="2" id="KW-1185">Reference proteome</keyword>
<evidence type="ECO:0000313" key="2">
    <source>
        <dbReference type="Proteomes" id="UP000825890"/>
    </source>
</evidence>
<reference evidence="1 2" key="1">
    <citation type="submission" date="2021-01" db="EMBL/GenBank/DDBJ databases">
        <title>Cercospora kikuchii MAFF 305040 whole genome shotgun sequence.</title>
        <authorList>
            <person name="Kashiwa T."/>
            <person name="Suzuki T."/>
        </authorList>
    </citation>
    <scope>NUCLEOTIDE SEQUENCE [LARGE SCALE GENOMIC DNA]</scope>
    <source>
        <strain evidence="1 2">MAFF 305040</strain>
    </source>
</reference>
<evidence type="ECO:0000313" key="1">
    <source>
        <dbReference type="EMBL" id="GIZ49222.1"/>
    </source>
</evidence>
<gene>
    <name evidence="1" type="ORF">CKM354_001225700</name>
</gene>
<proteinExistence type="predicted"/>
<accession>A0A9P3FLM3</accession>
<dbReference type="RefSeq" id="XP_044663709.1">
    <property type="nucleotide sequence ID" value="XM_044807774.1"/>
</dbReference>
<dbReference type="GeneID" id="68297832"/>
<protein>
    <submittedName>
        <fullName evidence="1">Uncharacterized protein</fullName>
    </submittedName>
</protein>
<dbReference type="EMBL" id="BOLY01000009">
    <property type="protein sequence ID" value="GIZ49222.1"/>
    <property type="molecule type" value="Genomic_DNA"/>
</dbReference>